<sequence length="91" mass="10674">MPLDVWYNLLLLHDEWKFLHSVLGTGPGYYKGLGYGSRPPLSKRRFAQDNETIVSMQQELEEHYGHLKEAYNHKAELREENKVIRAGQVEF</sequence>
<dbReference type="EMBL" id="JBBNAE010000011">
    <property type="protein sequence ID" value="KAK9086034.1"/>
    <property type="molecule type" value="Genomic_DNA"/>
</dbReference>
<name>A0AAP0EBJ6_9MAGN</name>
<organism evidence="1 2">
    <name type="scientific">Stephania japonica</name>
    <dbReference type="NCBI Taxonomy" id="461633"/>
    <lineage>
        <taxon>Eukaryota</taxon>
        <taxon>Viridiplantae</taxon>
        <taxon>Streptophyta</taxon>
        <taxon>Embryophyta</taxon>
        <taxon>Tracheophyta</taxon>
        <taxon>Spermatophyta</taxon>
        <taxon>Magnoliopsida</taxon>
        <taxon>Ranunculales</taxon>
        <taxon>Menispermaceae</taxon>
        <taxon>Menispermoideae</taxon>
        <taxon>Cissampelideae</taxon>
        <taxon>Stephania</taxon>
    </lineage>
</organism>
<dbReference type="Proteomes" id="UP001417504">
    <property type="component" value="Unassembled WGS sequence"/>
</dbReference>
<evidence type="ECO:0000313" key="2">
    <source>
        <dbReference type="Proteomes" id="UP001417504"/>
    </source>
</evidence>
<keyword evidence="2" id="KW-1185">Reference proteome</keyword>
<dbReference type="AlphaFoldDB" id="A0AAP0EBJ6"/>
<reference evidence="1 2" key="1">
    <citation type="submission" date="2024-01" db="EMBL/GenBank/DDBJ databases">
        <title>Genome assemblies of Stephania.</title>
        <authorList>
            <person name="Yang L."/>
        </authorList>
    </citation>
    <scope>NUCLEOTIDE SEQUENCE [LARGE SCALE GENOMIC DNA]</scope>
    <source>
        <strain evidence="1">QJT</strain>
        <tissue evidence="1">Leaf</tissue>
    </source>
</reference>
<comment type="caution">
    <text evidence="1">The sequence shown here is derived from an EMBL/GenBank/DDBJ whole genome shotgun (WGS) entry which is preliminary data.</text>
</comment>
<gene>
    <name evidence="1" type="ORF">Sjap_026445</name>
</gene>
<protein>
    <submittedName>
        <fullName evidence="1">Uncharacterized protein</fullName>
    </submittedName>
</protein>
<evidence type="ECO:0000313" key="1">
    <source>
        <dbReference type="EMBL" id="KAK9086034.1"/>
    </source>
</evidence>
<accession>A0AAP0EBJ6</accession>
<proteinExistence type="predicted"/>